<organism evidence="3 4">
    <name type="scientific">Pyrrhoderma noxium</name>
    <dbReference type="NCBI Taxonomy" id="2282107"/>
    <lineage>
        <taxon>Eukaryota</taxon>
        <taxon>Fungi</taxon>
        <taxon>Dikarya</taxon>
        <taxon>Basidiomycota</taxon>
        <taxon>Agaricomycotina</taxon>
        <taxon>Agaricomycetes</taxon>
        <taxon>Hymenochaetales</taxon>
        <taxon>Hymenochaetaceae</taxon>
        <taxon>Pyrrhoderma</taxon>
    </lineage>
</organism>
<accession>A0A286UFD4</accession>
<name>A0A286UFD4_9AGAM</name>
<gene>
    <name evidence="3" type="ORF">PNOK_0673400</name>
</gene>
<feature type="compositionally biased region" description="Low complexity" evidence="1">
    <location>
        <begin position="284"/>
        <end position="293"/>
    </location>
</feature>
<sequence length="1490" mass="168177">MGGGDVSVESSNSDGSSTRTHSSLSGTTSSNEPSVPFYLDENKTQGILNQGSPQMQESPRPVDTDGSGPLDTPATPGNASIPAGDDAAGRREPTPATPGKEESIPPVSLFKDTPHKPYTSHPGELECGFGESERTAIRIDMGNQIPALSNDHLFEKVLPPLRRCFTIDKICDTLKEEGILVGDEETGFSWKGLENTKRGDKENEVYNGPLTEIFNELVKAADKLLEEQKELDDMLTGPMSPLTSLPSSQNTDSRTPPNEGKEEENSLHEPSSSPLPILTPSPTPSHTSLQTPSDVDPCTPSPISSQSNPQGDSQTPGSVQNPLQKSTVVFRAEGTKEFYPSKFKPDGTLYLRDPKETLKIDGKEKILLYNSAVPFVFKLTESTKHFEGNLRQILHYMVLTTYLDFCRRFTFGIQINDTKLRVWFRSRSIVLVSDDFDINKDYKDIIKIFLSLLYASKEELGWDTSITTSLKEKPKEKRKRKGRHKGEGEDSIRYYSMEIDGREITTDSDSVISEFKAKGLIGSGARIYKARLTTNKKDVVLKDFWLLDGRDPEPKIRDQIKSAITKDDDKSFADSHILKPIAHGDVQVNGENDHTEKIQLRGQSLDMSKQFDIPLPDKEGGVKASTLGSKGTQNHARRIAVELERNRRTEYPHRSHYRIVFEEVATPFDKIDNIKDILLVLIDVLHTLRRVHAAGWVHRDISIGNVYLYKDPVTQEKKGMIGDFEYAKNAGIGAQNDVRTGTPDFMPVEIAKQRRLYNQRCTNIDTDADSDSDDSEQEVANRNKESETAGAPMGVYYNYVHDLESVWWIAVWALFNFEKKHAGSDEIDSWAAEQRKLHERKLFSGIVCNMARFDFFLEPDNYKEATKWLPKYFKSFITNLDSMANAIAKFYRKKVLKKIDRIVWDESSTIHDKFIRLLRRVETEEYEIVRVPGIDDEIVHTPGIDDEIPPATRSNKRRTDEQGSERSNKRQRSTLETASRLAGSSKAVGFLAREGPAASASGATLSNNEVSNVIRLSKIRKDFIPDQEYSLDKGRRDSPGLYYTSSSCPGSSSCDHSESGLEKVKIGFGSRVLVVSNKYLFEHVHVLSRLRSSFIIDKIYDLSKKDDILVGDGQPEFSWKGLENPKGDKENVVYNGPLIEVFDNIVEGEDELIDGKASQKSEDTDPYIRSITSSQSNPKSCSRTSEISQNCTDFKEVVTSFDKIDNIKDTLLVLIDVVHTLRHVHSEGWVHRDISIRNVYLIKDPIIQKKKGMIGDFEYAEAGVGAQNDVRTGTPDLMSVEVANQRYLYNQRSLDIDPDAESGPDDYEQEVADMKKKPETADSPMGVYYNYVHDLEPVWWIAIWTLFNFEKKHTGSDEIDSWAAGQRELNTHKLFSGILHNIYRLSFLLEPDNYKEATEWLPEYLKSFITNLDSMANAITKVYRKKALKKIDLILWDESSTIHGKFIRLLRRVEMEEFEIVRVLEIDDEISPLSLSSTPLQIIFIPYSLS</sequence>
<feature type="compositionally biased region" description="Basic and acidic residues" evidence="1">
    <location>
        <begin position="87"/>
        <end position="103"/>
    </location>
</feature>
<protein>
    <recommendedName>
        <fullName evidence="2">Protein kinase domain-containing protein</fullName>
    </recommendedName>
</protein>
<dbReference type="InterPro" id="IPR000719">
    <property type="entry name" value="Prot_kinase_dom"/>
</dbReference>
<dbReference type="Pfam" id="PF17667">
    <property type="entry name" value="Pkinase_fungal"/>
    <property type="match status" value="2"/>
</dbReference>
<dbReference type="SUPFAM" id="SSF56112">
    <property type="entry name" value="Protein kinase-like (PK-like)"/>
    <property type="match status" value="2"/>
</dbReference>
<dbReference type="InParanoid" id="A0A286UFD4"/>
<feature type="compositionally biased region" description="Polar residues" evidence="1">
    <location>
        <begin position="18"/>
        <end position="33"/>
    </location>
</feature>
<feature type="compositionally biased region" description="Polar residues" evidence="1">
    <location>
        <begin position="241"/>
        <end position="256"/>
    </location>
</feature>
<dbReference type="SMART" id="SM00220">
    <property type="entry name" value="S_TKc"/>
    <property type="match status" value="1"/>
</dbReference>
<feature type="region of interest" description="Disordered" evidence="1">
    <location>
        <begin position="234"/>
        <end position="323"/>
    </location>
</feature>
<dbReference type="PANTHER" id="PTHR38248:SF2">
    <property type="entry name" value="FUNK1 11"/>
    <property type="match status" value="1"/>
</dbReference>
<dbReference type="GO" id="GO:0005524">
    <property type="term" value="F:ATP binding"/>
    <property type="evidence" value="ECO:0007669"/>
    <property type="project" value="InterPro"/>
</dbReference>
<dbReference type="EMBL" id="NBII01000006">
    <property type="protein sequence ID" value="PAV18248.1"/>
    <property type="molecule type" value="Genomic_DNA"/>
</dbReference>
<dbReference type="InterPro" id="IPR011009">
    <property type="entry name" value="Kinase-like_dom_sf"/>
</dbReference>
<dbReference type="Proteomes" id="UP000217199">
    <property type="component" value="Unassembled WGS sequence"/>
</dbReference>
<keyword evidence="4" id="KW-1185">Reference proteome</keyword>
<dbReference type="GO" id="GO:0004672">
    <property type="term" value="F:protein kinase activity"/>
    <property type="evidence" value="ECO:0007669"/>
    <property type="project" value="InterPro"/>
</dbReference>
<evidence type="ECO:0000259" key="2">
    <source>
        <dbReference type="SMART" id="SM00220"/>
    </source>
</evidence>
<dbReference type="PANTHER" id="PTHR38248">
    <property type="entry name" value="FUNK1 6"/>
    <property type="match status" value="1"/>
</dbReference>
<evidence type="ECO:0000256" key="1">
    <source>
        <dbReference type="SAM" id="MobiDB-lite"/>
    </source>
</evidence>
<feature type="compositionally biased region" description="Low complexity" evidence="1">
    <location>
        <begin position="1"/>
        <end position="17"/>
    </location>
</feature>
<proteinExistence type="predicted"/>
<dbReference type="Gene3D" id="1.10.510.10">
    <property type="entry name" value="Transferase(Phosphotransferase) domain 1"/>
    <property type="match status" value="2"/>
</dbReference>
<feature type="region of interest" description="Disordered" evidence="1">
    <location>
        <begin position="763"/>
        <end position="786"/>
    </location>
</feature>
<dbReference type="InterPro" id="IPR040976">
    <property type="entry name" value="Pkinase_fungal"/>
</dbReference>
<evidence type="ECO:0000313" key="4">
    <source>
        <dbReference type="Proteomes" id="UP000217199"/>
    </source>
</evidence>
<feature type="domain" description="Protein kinase" evidence="2">
    <location>
        <begin position="515"/>
        <end position="915"/>
    </location>
</feature>
<feature type="compositionally biased region" description="Polar residues" evidence="1">
    <location>
        <begin position="44"/>
        <end position="57"/>
    </location>
</feature>
<feature type="compositionally biased region" description="Basic and acidic residues" evidence="1">
    <location>
        <begin position="957"/>
        <end position="968"/>
    </location>
</feature>
<dbReference type="OrthoDB" id="3260094at2759"/>
<reference evidence="3 4" key="1">
    <citation type="journal article" date="2017" name="Mol. Ecol.">
        <title>Comparative and population genomic landscape of Phellinus noxius: A hypervariable fungus causing root rot in trees.</title>
        <authorList>
            <person name="Chung C.L."/>
            <person name="Lee T.J."/>
            <person name="Akiba M."/>
            <person name="Lee H.H."/>
            <person name="Kuo T.H."/>
            <person name="Liu D."/>
            <person name="Ke H.M."/>
            <person name="Yokoi T."/>
            <person name="Roa M.B."/>
            <person name="Lu M.J."/>
            <person name="Chang Y.Y."/>
            <person name="Ann P.J."/>
            <person name="Tsai J.N."/>
            <person name="Chen C.Y."/>
            <person name="Tzean S.S."/>
            <person name="Ota Y."/>
            <person name="Hattori T."/>
            <person name="Sahashi N."/>
            <person name="Liou R.F."/>
            <person name="Kikuchi T."/>
            <person name="Tsai I.J."/>
        </authorList>
    </citation>
    <scope>NUCLEOTIDE SEQUENCE [LARGE SCALE GENOMIC DNA]</scope>
    <source>
        <strain evidence="3 4">FFPRI411160</strain>
    </source>
</reference>
<feature type="region of interest" description="Disordered" evidence="1">
    <location>
        <begin position="940"/>
        <end position="981"/>
    </location>
</feature>
<comment type="caution">
    <text evidence="3">The sequence shown here is derived from an EMBL/GenBank/DDBJ whole genome shotgun (WGS) entry which is preliminary data.</text>
</comment>
<feature type="compositionally biased region" description="Acidic residues" evidence="1">
    <location>
        <begin position="766"/>
        <end position="777"/>
    </location>
</feature>
<feature type="compositionally biased region" description="Polar residues" evidence="1">
    <location>
        <begin position="301"/>
        <end position="323"/>
    </location>
</feature>
<evidence type="ECO:0000313" key="3">
    <source>
        <dbReference type="EMBL" id="PAV18248.1"/>
    </source>
</evidence>
<feature type="region of interest" description="Disordered" evidence="1">
    <location>
        <begin position="1"/>
        <end position="124"/>
    </location>
</feature>